<keyword evidence="8" id="KW-0325">Glycoprotein</keyword>
<evidence type="ECO:0000256" key="11">
    <source>
        <dbReference type="RuleBase" id="RU362103"/>
    </source>
</evidence>
<dbReference type="STRING" id="1448321.A0A317WER3"/>
<dbReference type="InterPro" id="IPR002642">
    <property type="entry name" value="LysoPLipase_cat_dom"/>
</dbReference>
<comment type="caution">
    <text evidence="13">The sequence shown here is derived from an EMBL/GenBank/DDBJ whole genome shotgun (WGS) entry which is preliminary data.</text>
</comment>
<gene>
    <name evidence="13" type="ORF">BO70DRAFT_312941</name>
</gene>
<evidence type="ECO:0000256" key="9">
    <source>
        <dbReference type="ARBA" id="ARBA00049531"/>
    </source>
</evidence>
<evidence type="ECO:0000256" key="6">
    <source>
        <dbReference type="ARBA" id="ARBA00022963"/>
    </source>
</evidence>
<evidence type="ECO:0000256" key="7">
    <source>
        <dbReference type="ARBA" id="ARBA00023098"/>
    </source>
</evidence>
<feature type="domain" description="PLA2c" evidence="12">
    <location>
        <begin position="29"/>
        <end position="593"/>
    </location>
</feature>
<feature type="chain" id="PRO_5016192459" description="Lysophospholipase" evidence="11">
    <location>
        <begin position="17"/>
        <end position="621"/>
    </location>
</feature>
<dbReference type="EMBL" id="MSFL01000009">
    <property type="protein sequence ID" value="PWY84769.1"/>
    <property type="molecule type" value="Genomic_DNA"/>
</dbReference>
<dbReference type="PANTHER" id="PTHR10728:SF33">
    <property type="entry name" value="LYSOPHOSPHOLIPASE 1-RELATED"/>
    <property type="match status" value="1"/>
</dbReference>
<keyword evidence="5 10" id="KW-0378">Hydrolase</keyword>
<protein>
    <recommendedName>
        <fullName evidence="3 11">Lysophospholipase</fullName>
        <ecNumber evidence="3 11">3.1.1.5</ecNumber>
    </recommendedName>
</protein>
<comment type="similarity">
    <text evidence="2 11">Belongs to the lysophospholipase family.</text>
</comment>
<dbReference type="PANTHER" id="PTHR10728">
    <property type="entry name" value="CYTOSOLIC PHOSPHOLIPASE A2"/>
    <property type="match status" value="1"/>
</dbReference>
<comment type="function">
    <text evidence="1">Catalyzes the release of fatty acids from lysophospholipids.</text>
</comment>
<feature type="signal peptide" evidence="11">
    <location>
        <begin position="1"/>
        <end position="16"/>
    </location>
</feature>
<dbReference type="OrthoDB" id="4084751at2759"/>
<evidence type="ECO:0000259" key="12">
    <source>
        <dbReference type="PROSITE" id="PS51210"/>
    </source>
</evidence>
<dbReference type="Gene3D" id="3.40.1090.10">
    <property type="entry name" value="Cytosolic phospholipase A2 catalytic domain"/>
    <property type="match status" value="1"/>
</dbReference>
<proteinExistence type="inferred from homology"/>
<sequence length="621" mass="67339">MRLLLLPAATAALSAALDLPQGYAPVPVSCPPDLEWIRPAVGLSRGEADWVQGRKKVVLGALDGYLARLGLTDFDVPEYISRLNQSGQAHVPILGMAISGGGFASAFTGTGAMRALDDRVDAANEQRTGGLLQSLTYLSGLSGGSWPTMSFSANNFPTAEEIVDIWKPEIDRFLTVENTTAEAATVDDMFEQIVTKDLEGFDIGVGDFMGRGYAYEFVPGASGGLNTTFSSIRNLSKFVSHEMPMPIIHLSEVGTGDPEYDGLYVPRSNGTIFDVTPFEFGAWDGSVRAFTPVEWLGNRLSHGRPVNESVCYQGFDRDSFIIGSSANAFNFWYLEAVSNNTLGQFAKRSLRQPGPSKRSIPLVDLDGIADVFEEAVGLNLTQIASSSYPNPFANLSLSSGNAHSSASLSMVDGSETGQTIPFWGQIQPARNVDFILAWDDSQDAAPYGWISGANLYNTYLAANATGLPFPIIPPVSTLVNLNYTTHPVLFGCGANLTTTGDTRAPLVLYYANAPYSAYTNFTFWQSSTTREQMDEIFVNSFDIVTQGNGTWDAEWADCIGCAVVERSLAHVGMQRTAQCEQCFSRYCWDGQLDESEPAEMNSNLILDPSVGFLEWNATNPF</sequence>
<dbReference type="InterPro" id="IPR016035">
    <property type="entry name" value="Acyl_Trfase/lysoPLipase"/>
</dbReference>
<evidence type="ECO:0000256" key="8">
    <source>
        <dbReference type="ARBA" id="ARBA00023180"/>
    </source>
</evidence>
<dbReference type="Pfam" id="PF01735">
    <property type="entry name" value="PLA2_B"/>
    <property type="match status" value="1"/>
</dbReference>
<dbReference type="GO" id="GO:0005829">
    <property type="term" value="C:cytosol"/>
    <property type="evidence" value="ECO:0007669"/>
    <property type="project" value="TreeGrafter"/>
</dbReference>
<evidence type="ECO:0000256" key="2">
    <source>
        <dbReference type="ARBA" id="ARBA00008780"/>
    </source>
</evidence>
<evidence type="ECO:0000256" key="10">
    <source>
        <dbReference type="PROSITE-ProRule" id="PRU00555"/>
    </source>
</evidence>
<dbReference type="EC" id="3.1.1.5" evidence="3 11"/>
<evidence type="ECO:0000256" key="1">
    <source>
        <dbReference type="ARBA" id="ARBA00002169"/>
    </source>
</evidence>
<accession>A0A317WER3</accession>
<evidence type="ECO:0000313" key="13">
    <source>
        <dbReference type="EMBL" id="PWY84769.1"/>
    </source>
</evidence>
<dbReference type="PROSITE" id="PS51210">
    <property type="entry name" value="PLA2C"/>
    <property type="match status" value="1"/>
</dbReference>
<evidence type="ECO:0000313" key="14">
    <source>
        <dbReference type="Proteomes" id="UP000247233"/>
    </source>
</evidence>
<dbReference type="GO" id="GO:0046475">
    <property type="term" value="P:glycerophospholipid catabolic process"/>
    <property type="evidence" value="ECO:0007669"/>
    <property type="project" value="TreeGrafter"/>
</dbReference>
<dbReference type="AlphaFoldDB" id="A0A317WER3"/>
<keyword evidence="4 11" id="KW-0732">Signal</keyword>
<name>A0A317WER3_9EURO</name>
<keyword evidence="14" id="KW-1185">Reference proteome</keyword>
<dbReference type="GeneID" id="37062463"/>
<dbReference type="RefSeq" id="XP_025400111.1">
    <property type="nucleotide sequence ID" value="XM_025540226.1"/>
</dbReference>
<evidence type="ECO:0000256" key="3">
    <source>
        <dbReference type="ARBA" id="ARBA00013274"/>
    </source>
</evidence>
<keyword evidence="7 10" id="KW-0443">Lipid metabolism</keyword>
<evidence type="ECO:0000256" key="5">
    <source>
        <dbReference type="ARBA" id="ARBA00022801"/>
    </source>
</evidence>
<dbReference type="Proteomes" id="UP000247233">
    <property type="component" value="Unassembled WGS sequence"/>
</dbReference>
<dbReference type="SMART" id="SM00022">
    <property type="entry name" value="PLAc"/>
    <property type="match status" value="1"/>
</dbReference>
<dbReference type="SUPFAM" id="SSF52151">
    <property type="entry name" value="FabD/lysophospholipase-like"/>
    <property type="match status" value="1"/>
</dbReference>
<evidence type="ECO:0000256" key="4">
    <source>
        <dbReference type="ARBA" id="ARBA00022729"/>
    </source>
</evidence>
<reference evidence="13 14" key="1">
    <citation type="submission" date="2016-12" db="EMBL/GenBank/DDBJ databases">
        <title>The genomes of Aspergillus section Nigri reveals drivers in fungal speciation.</title>
        <authorList>
            <consortium name="DOE Joint Genome Institute"/>
            <person name="Vesth T.C."/>
            <person name="Nybo J."/>
            <person name="Theobald S."/>
            <person name="Brandl J."/>
            <person name="Frisvad J.C."/>
            <person name="Nielsen K.F."/>
            <person name="Lyhne E.K."/>
            <person name="Kogle M.E."/>
            <person name="Kuo A."/>
            <person name="Riley R."/>
            <person name="Clum A."/>
            <person name="Nolan M."/>
            <person name="Lipzen A."/>
            <person name="Salamov A."/>
            <person name="Henrissat B."/>
            <person name="Wiebenga A."/>
            <person name="De Vries R.P."/>
            <person name="Grigoriev I.V."/>
            <person name="Mortensen U.H."/>
            <person name="Andersen M.R."/>
            <person name="Baker S.E."/>
        </authorList>
    </citation>
    <scope>NUCLEOTIDE SEQUENCE [LARGE SCALE GENOMIC DNA]</scope>
    <source>
        <strain evidence="13 14">CBS 117.55</strain>
    </source>
</reference>
<keyword evidence="6 10" id="KW-0442">Lipid degradation</keyword>
<comment type="catalytic activity">
    <reaction evidence="9 11">
        <text>a 1-acyl-sn-glycero-3-phosphocholine + H2O = sn-glycerol 3-phosphocholine + a fatty acid + H(+)</text>
        <dbReference type="Rhea" id="RHEA:15177"/>
        <dbReference type="ChEBI" id="CHEBI:15377"/>
        <dbReference type="ChEBI" id="CHEBI:15378"/>
        <dbReference type="ChEBI" id="CHEBI:16870"/>
        <dbReference type="ChEBI" id="CHEBI:28868"/>
        <dbReference type="ChEBI" id="CHEBI:58168"/>
        <dbReference type="EC" id="3.1.1.5"/>
    </reaction>
</comment>
<dbReference type="VEuPathDB" id="FungiDB:BO70DRAFT_312941"/>
<dbReference type="GO" id="GO:0004623">
    <property type="term" value="F:phospholipase A2 activity"/>
    <property type="evidence" value="ECO:0007669"/>
    <property type="project" value="TreeGrafter"/>
</dbReference>
<dbReference type="GO" id="GO:0004622">
    <property type="term" value="F:phosphatidylcholine lysophospholipase activity"/>
    <property type="evidence" value="ECO:0007669"/>
    <property type="project" value="UniProtKB-EC"/>
</dbReference>
<organism evidence="13 14">
    <name type="scientific">Aspergillus heteromorphus CBS 117.55</name>
    <dbReference type="NCBI Taxonomy" id="1448321"/>
    <lineage>
        <taxon>Eukaryota</taxon>
        <taxon>Fungi</taxon>
        <taxon>Dikarya</taxon>
        <taxon>Ascomycota</taxon>
        <taxon>Pezizomycotina</taxon>
        <taxon>Eurotiomycetes</taxon>
        <taxon>Eurotiomycetidae</taxon>
        <taxon>Eurotiales</taxon>
        <taxon>Aspergillaceae</taxon>
        <taxon>Aspergillus</taxon>
        <taxon>Aspergillus subgen. Circumdati</taxon>
    </lineage>
</organism>